<organism evidence="2 3">
    <name type="scientific">Pestalotiopsis fici (strain W106-1 / CGMCC3.15140)</name>
    <dbReference type="NCBI Taxonomy" id="1229662"/>
    <lineage>
        <taxon>Eukaryota</taxon>
        <taxon>Fungi</taxon>
        <taxon>Dikarya</taxon>
        <taxon>Ascomycota</taxon>
        <taxon>Pezizomycotina</taxon>
        <taxon>Sordariomycetes</taxon>
        <taxon>Xylariomycetidae</taxon>
        <taxon>Amphisphaeriales</taxon>
        <taxon>Sporocadaceae</taxon>
        <taxon>Pestalotiopsis</taxon>
    </lineage>
</organism>
<dbReference type="RefSeq" id="XP_007840485.1">
    <property type="nucleotide sequence ID" value="XM_007842294.1"/>
</dbReference>
<proteinExistence type="predicted"/>
<evidence type="ECO:0000313" key="2">
    <source>
        <dbReference type="EMBL" id="ETS75229.1"/>
    </source>
</evidence>
<sequence>MGEAKTRGFGETFEPENVMEDYDCLQIDLLTSPRLLRTATSPSTPESFQNSSPSTGSSTHQEPLEAFEDAVRIATLLCLRAATLQTHPMAKQSYSMLLDRLIDRLRIILEWIYPDTYDSAYVNPMLLHEQHGQGAILSMSSARPFLIWMSMIGYQLSVYYGLYHQGWSYHHSEGCIYLKVLVAMGICDAADVDHCTKDDVVIFDMLNLNWATDYKRKSFEMLRWIVN</sequence>
<protein>
    <submittedName>
        <fullName evidence="2">Uncharacterized protein</fullName>
    </submittedName>
</protein>
<evidence type="ECO:0000256" key="1">
    <source>
        <dbReference type="SAM" id="MobiDB-lite"/>
    </source>
</evidence>
<dbReference type="Proteomes" id="UP000030651">
    <property type="component" value="Unassembled WGS sequence"/>
</dbReference>
<accession>W3WN88</accession>
<dbReference type="InParanoid" id="W3WN88"/>
<reference evidence="3" key="1">
    <citation type="journal article" date="2015" name="BMC Genomics">
        <title>Genomic and transcriptomic analysis of the endophytic fungus Pestalotiopsis fici reveals its lifestyle and high potential for synthesis of natural products.</title>
        <authorList>
            <person name="Wang X."/>
            <person name="Zhang X."/>
            <person name="Liu L."/>
            <person name="Xiang M."/>
            <person name="Wang W."/>
            <person name="Sun X."/>
            <person name="Che Y."/>
            <person name="Guo L."/>
            <person name="Liu G."/>
            <person name="Guo L."/>
            <person name="Wang C."/>
            <person name="Yin W.B."/>
            <person name="Stadler M."/>
            <person name="Zhang X."/>
            <person name="Liu X."/>
        </authorList>
    </citation>
    <scope>NUCLEOTIDE SEQUENCE [LARGE SCALE GENOMIC DNA]</scope>
    <source>
        <strain evidence="3">W106-1 / CGMCC3.15140</strain>
    </source>
</reference>
<name>W3WN88_PESFW</name>
<dbReference type="AlphaFoldDB" id="W3WN88"/>
<feature type="compositionally biased region" description="Polar residues" evidence="1">
    <location>
        <begin position="38"/>
        <end position="61"/>
    </location>
</feature>
<dbReference type="GeneID" id="19278726"/>
<evidence type="ECO:0000313" key="3">
    <source>
        <dbReference type="Proteomes" id="UP000030651"/>
    </source>
</evidence>
<keyword evidence="3" id="KW-1185">Reference proteome</keyword>
<gene>
    <name evidence="2" type="ORF">PFICI_13713</name>
</gene>
<dbReference type="HOGENOM" id="CLU_1220054_0_0_1"/>
<dbReference type="KEGG" id="pfy:PFICI_13713"/>
<dbReference type="EMBL" id="KI912119">
    <property type="protein sequence ID" value="ETS75229.1"/>
    <property type="molecule type" value="Genomic_DNA"/>
</dbReference>
<dbReference type="OrthoDB" id="3469225at2759"/>
<feature type="region of interest" description="Disordered" evidence="1">
    <location>
        <begin position="38"/>
        <end position="63"/>
    </location>
</feature>